<accession>A0A1H3ZWH9</accession>
<keyword evidence="4" id="KW-0676">Redox-active center</keyword>
<evidence type="ECO:0000256" key="2">
    <source>
        <dbReference type="ARBA" id="ARBA00022748"/>
    </source>
</evidence>
<dbReference type="RefSeq" id="WP_091398365.1">
    <property type="nucleotide sequence ID" value="NZ_FNQY01000012.1"/>
</dbReference>
<dbReference type="OrthoDB" id="793244at2"/>
<evidence type="ECO:0000256" key="4">
    <source>
        <dbReference type="ARBA" id="ARBA00023284"/>
    </source>
</evidence>
<dbReference type="GO" id="GO:0016209">
    <property type="term" value="F:antioxidant activity"/>
    <property type="evidence" value="ECO:0007669"/>
    <property type="project" value="InterPro"/>
</dbReference>
<dbReference type="PROSITE" id="PS51352">
    <property type="entry name" value="THIOREDOXIN_2"/>
    <property type="match status" value="1"/>
</dbReference>
<comment type="subcellular location">
    <subcellularLocation>
        <location evidence="1">Cell envelope</location>
    </subcellularLocation>
</comment>
<dbReference type="EMBL" id="FNQY01000012">
    <property type="protein sequence ID" value="SEA28113.1"/>
    <property type="molecule type" value="Genomic_DNA"/>
</dbReference>
<dbReference type="SUPFAM" id="SSF52833">
    <property type="entry name" value="Thioredoxin-like"/>
    <property type="match status" value="1"/>
</dbReference>
<dbReference type="Gene3D" id="3.40.30.10">
    <property type="entry name" value="Glutaredoxin"/>
    <property type="match status" value="1"/>
</dbReference>
<dbReference type="InterPro" id="IPR050553">
    <property type="entry name" value="Thioredoxin_ResA/DsbE_sf"/>
</dbReference>
<sequence length="420" mass="48030">MKKLLCLLGGALFFSNIFSQKITPLTIGDTIPNLTLSRIVNYKAKSARLSDFKDRLIIFDFWATWCTSCLAAIPHSQTLQKQFGDSIMVMLVNSKETRDTYEKIIKLFQKQSRLIMPSITGDTVLTHLFPHREIPHYVWVYNQVVRAITSPKELTPVNIRSIISDSNKRLPTKNDFPNFNSKGPFFTDTAALGNILEHSILTRYTDNFQAVTEGSVRNSDGLMTCFYCANKKLSILYSKAYPVLKKYSHNRIIKSSPLLDSIYCYDLQLPASQDWEFFSRMREDLDKAFHLSVEEQILPINCLVLTKKYTTKALFDTLMASESTLFDYYDNRYIHNFPMRFFYNALNEKSSVPIIDETGITGHITIDGLPTDLTDVPKLKKALAPYGLDISFARRMLKVCVIKPKSKIAPLSTNQTKINE</sequence>
<name>A0A1H3ZWH9_9BACT</name>
<evidence type="ECO:0000259" key="5">
    <source>
        <dbReference type="PROSITE" id="PS51352"/>
    </source>
</evidence>
<dbReference type="PANTHER" id="PTHR42852">
    <property type="entry name" value="THIOL:DISULFIDE INTERCHANGE PROTEIN DSBE"/>
    <property type="match status" value="1"/>
</dbReference>
<keyword evidence="7" id="KW-1185">Reference proteome</keyword>
<dbReference type="InterPro" id="IPR000866">
    <property type="entry name" value="AhpC/TSA"/>
</dbReference>
<keyword evidence="2" id="KW-0201">Cytochrome c-type biogenesis</keyword>
<dbReference type="GO" id="GO:0030313">
    <property type="term" value="C:cell envelope"/>
    <property type="evidence" value="ECO:0007669"/>
    <property type="project" value="UniProtKB-SubCell"/>
</dbReference>
<reference evidence="6 7" key="1">
    <citation type="submission" date="2016-10" db="EMBL/GenBank/DDBJ databases">
        <authorList>
            <person name="de Groot N.N."/>
        </authorList>
    </citation>
    <scope>NUCLEOTIDE SEQUENCE [LARGE SCALE GENOMIC DNA]</scope>
    <source>
        <strain evidence="6 7">Vu-144</strain>
    </source>
</reference>
<evidence type="ECO:0000313" key="7">
    <source>
        <dbReference type="Proteomes" id="UP000199041"/>
    </source>
</evidence>
<protein>
    <submittedName>
        <fullName evidence="6">Thiol-disulfide isomerase or thioredoxin</fullName>
    </submittedName>
</protein>
<proteinExistence type="predicted"/>
<dbReference type="Proteomes" id="UP000199041">
    <property type="component" value="Unassembled WGS sequence"/>
</dbReference>
<evidence type="ECO:0000313" key="6">
    <source>
        <dbReference type="EMBL" id="SEA28113.1"/>
    </source>
</evidence>
<dbReference type="Pfam" id="PF00578">
    <property type="entry name" value="AhpC-TSA"/>
    <property type="match status" value="1"/>
</dbReference>
<evidence type="ECO:0000256" key="3">
    <source>
        <dbReference type="ARBA" id="ARBA00023157"/>
    </source>
</evidence>
<dbReference type="PANTHER" id="PTHR42852:SF6">
    <property type="entry name" value="THIOL:DISULFIDE INTERCHANGE PROTEIN DSBE"/>
    <property type="match status" value="1"/>
</dbReference>
<dbReference type="GO" id="GO:0017004">
    <property type="term" value="P:cytochrome complex assembly"/>
    <property type="evidence" value="ECO:0007669"/>
    <property type="project" value="UniProtKB-KW"/>
</dbReference>
<gene>
    <name evidence="6" type="ORF">SAMN05192529_11282</name>
</gene>
<evidence type="ECO:0000256" key="1">
    <source>
        <dbReference type="ARBA" id="ARBA00004196"/>
    </source>
</evidence>
<feature type="domain" description="Thioredoxin" evidence="5">
    <location>
        <begin position="25"/>
        <end position="164"/>
    </location>
</feature>
<organism evidence="6 7">
    <name type="scientific">Arachidicoccus rhizosphaerae</name>
    <dbReference type="NCBI Taxonomy" id="551991"/>
    <lineage>
        <taxon>Bacteria</taxon>
        <taxon>Pseudomonadati</taxon>
        <taxon>Bacteroidota</taxon>
        <taxon>Chitinophagia</taxon>
        <taxon>Chitinophagales</taxon>
        <taxon>Chitinophagaceae</taxon>
        <taxon>Arachidicoccus</taxon>
    </lineage>
</organism>
<dbReference type="STRING" id="551991.SAMN05192529_11282"/>
<keyword evidence="3" id="KW-1015">Disulfide bond</keyword>
<keyword evidence="6" id="KW-0413">Isomerase</keyword>
<dbReference type="AlphaFoldDB" id="A0A1H3ZWH9"/>
<dbReference type="GO" id="GO:0016491">
    <property type="term" value="F:oxidoreductase activity"/>
    <property type="evidence" value="ECO:0007669"/>
    <property type="project" value="InterPro"/>
</dbReference>
<dbReference type="InterPro" id="IPR013766">
    <property type="entry name" value="Thioredoxin_domain"/>
</dbReference>
<dbReference type="GO" id="GO:0016853">
    <property type="term" value="F:isomerase activity"/>
    <property type="evidence" value="ECO:0007669"/>
    <property type="project" value="UniProtKB-KW"/>
</dbReference>
<dbReference type="InterPro" id="IPR036249">
    <property type="entry name" value="Thioredoxin-like_sf"/>
</dbReference>